<sequence length="23" mass="2786">MYYNIIVARPFDQVFTYEADDQS</sequence>
<reference evidence="1" key="1">
    <citation type="submission" date="2018-05" db="EMBL/GenBank/DDBJ databases">
        <authorList>
            <person name="Lanie J.A."/>
            <person name="Ng W.-L."/>
            <person name="Kazmierczak K.M."/>
            <person name="Andrzejewski T.M."/>
            <person name="Davidsen T.M."/>
            <person name="Wayne K.J."/>
            <person name="Tettelin H."/>
            <person name="Glass J.I."/>
            <person name="Rusch D."/>
            <person name="Podicherti R."/>
            <person name="Tsui H.-C.T."/>
            <person name="Winkler M.E."/>
        </authorList>
    </citation>
    <scope>NUCLEOTIDE SEQUENCE</scope>
</reference>
<accession>A0A382UNI4</accession>
<feature type="non-terminal residue" evidence="1">
    <location>
        <position position="23"/>
    </location>
</feature>
<proteinExistence type="predicted"/>
<gene>
    <name evidence="1" type="ORF">METZ01_LOCUS388690</name>
</gene>
<name>A0A382UNI4_9ZZZZ</name>
<dbReference type="AlphaFoldDB" id="A0A382UNI4"/>
<protein>
    <submittedName>
        <fullName evidence="1">Uncharacterized protein</fullName>
    </submittedName>
</protein>
<dbReference type="EMBL" id="UINC01145601">
    <property type="protein sequence ID" value="SVD35836.1"/>
    <property type="molecule type" value="Genomic_DNA"/>
</dbReference>
<organism evidence="1">
    <name type="scientific">marine metagenome</name>
    <dbReference type="NCBI Taxonomy" id="408172"/>
    <lineage>
        <taxon>unclassified sequences</taxon>
        <taxon>metagenomes</taxon>
        <taxon>ecological metagenomes</taxon>
    </lineage>
</organism>
<evidence type="ECO:0000313" key="1">
    <source>
        <dbReference type="EMBL" id="SVD35836.1"/>
    </source>
</evidence>